<dbReference type="OrthoDB" id="101009at2157"/>
<organism evidence="1 2">
    <name type="scientific">Thermococcus indicus</name>
    <dbReference type="NCBI Taxonomy" id="2586643"/>
    <lineage>
        <taxon>Archaea</taxon>
        <taxon>Methanobacteriati</taxon>
        <taxon>Methanobacteriota</taxon>
        <taxon>Thermococci</taxon>
        <taxon>Thermococcales</taxon>
        <taxon>Thermococcaceae</taxon>
        <taxon>Thermococcus</taxon>
    </lineage>
</organism>
<protein>
    <submittedName>
        <fullName evidence="1">Uncharacterized protein</fullName>
    </submittedName>
</protein>
<dbReference type="GeneID" id="40473680"/>
<gene>
    <name evidence="1" type="ORF">FH039_00810</name>
</gene>
<dbReference type="KEGG" id="tic:FH039_00810"/>
<reference evidence="1 2" key="1">
    <citation type="submission" date="2019-06" db="EMBL/GenBank/DDBJ databases">
        <title>Thermococcus indicus sp. nov., a Fe(III)-reducing hyperthermophilic archaeon isolated from the Onnuri vent field of the Central Indian Ocean ridge.</title>
        <authorList>
            <person name="Lim J.K."/>
            <person name="Kim Y.J."/>
            <person name="Kwon K.K."/>
        </authorList>
    </citation>
    <scope>NUCLEOTIDE SEQUENCE [LARGE SCALE GENOMIC DNA]</scope>
    <source>
        <strain evidence="1 2">IOH1</strain>
    </source>
</reference>
<evidence type="ECO:0000313" key="2">
    <source>
        <dbReference type="Proteomes" id="UP000306007"/>
    </source>
</evidence>
<name>A0A4Y5SKE3_9EURY</name>
<proteinExistence type="predicted"/>
<dbReference type="RefSeq" id="WP_139679830.1">
    <property type="nucleotide sequence ID" value="NZ_CP040846.1"/>
</dbReference>
<sequence length="112" mass="12093">MRRARSVVVFLLILSVVTAGCLDNNFVYARGKSVPAGESREWPFKGPANLTVKISSSVPVEVKVVSSDGIVLRDFGTVREVNAVVELPGGRWKVVVRNPGNETAVIDVTLKT</sequence>
<keyword evidence="2" id="KW-1185">Reference proteome</keyword>
<dbReference type="PROSITE" id="PS51257">
    <property type="entry name" value="PROKAR_LIPOPROTEIN"/>
    <property type="match status" value="1"/>
</dbReference>
<dbReference type="Proteomes" id="UP000306007">
    <property type="component" value="Chromosome"/>
</dbReference>
<dbReference type="EMBL" id="CP040846">
    <property type="protein sequence ID" value="QDA30440.1"/>
    <property type="molecule type" value="Genomic_DNA"/>
</dbReference>
<accession>A0A4Y5SKE3</accession>
<dbReference type="AlphaFoldDB" id="A0A4Y5SKE3"/>
<evidence type="ECO:0000313" key="1">
    <source>
        <dbReference type="EMBL" id="QDA30440.1"/>
    </source>
</evidence>